<name>A0ABS4XA03_9MICC</name>
<proteinExistence type="predicted"/>
<evidence type="ECO:0000313" key="2">
    <source>
        <dbReference type="EMBL" id="MBP2385289.1"/>
    </source>
</evidence>
<accession>A0ABS4XA03</accession>
<dbReference type="Proteomes" id="UP001296993">
    <property type="component" value="Unassembled WGS sequence"/>
</dbReference>
<keyword evidence="3" id="KW-1185">Reference proteome</keyword>
<reference evidence="2 3" key="1">
    <citation type="submission" date="2021-03" db="EMBL/GenBank/DDBJ databases">
        <title>Sequencing the genomes of 1000 actinobacteria strains.</title>
        <authorList>
            <person name="Klenk H.-P."/>
        </authorList>
    </citation>
    <scope>NUCLEOTIDE SEQUENCE [LARGE SCALE GENOMIC DNA]</scope>
    <source>
        <strain evidence="2 3">DSM 15797</strain>
    </source>
</reference>
<dbReference type="EMBL" id="JAGIOF010000001">
    <property type="protein sequence ID" value="MBP2385289.1"/>
    <property type="molecule type" value="Genomic_DNA"/>
</dbReference>
<gene>
    <name evidence="2" type="ORF">JOF47_000800</name>
</gene>
<comment type="caution">
    <text evidence="2">The sequence shown here is derived from an EMBL/GenBank/DDBJ whole genome shotgun (WGS) entry which is preliminary data.</text>
</comment>
<evidence type="ECO:0000256" key="1">
    <source>
        <dbReference type="SAM" id="MobiDB-lite"/>
    </source>
</evidence>
<sequence>MMSTNNSPNPGDFARPVPAPPQGSYKGDDAGTTTSLDVLESLAGLPVAQHLAIYEDLHGQLSADLGSTSQEQW</sequence>
<protein>
    <submittedName>
        <fullName evidence="2">Uncharacterized protein</fullName>
    </submittedName>
</protein>
<organism evidence="2 3">
    <name type="scientific">Paeniglutamicibacter kerguelensis</name>
    <dbReference type="NCBI Taxonomy" id="254788"/>
    <lineage>
        <taxon>Bacteria</taxon>
        <taxon>Bacillati</taxon>
        <taxon>Actinomycetota</taxon>
        <taxon>Actinomycetes</taxon>
        <taxon>Micrococcales</taxon>
        <taxon>Micrococcaceae</taxon>
        <taxon>Paeniglutamicibacter</taxon>
    </lineage>
</organism>
<feature type="region of interest" description="Disordered" evidence="1">
    <location>
        <begin position="1"/>
        <end position="32"/>
    </location>
</feature>
<evidence type="ECO:0000313" key="3">
    <source>
        <dbReference type="Proteomes" id="UP001296993"/>
    </source>
</evidence>